<dbReference type="RefSeq" id="WP_170142813.1">
    <property type="nucleotide sequence ID" value="NZ_BIFX01000002.1"/>
</dbReference>
<protein>
    <submittedName>
        <fullName evidence="2">Ubiquinone/menaquinone biosynthesis C-methylase UbiE</fullName>
    </submittedName>
</protein>
<organism evidence="2 3">
    <name type="scientific">Thermosporothrix hazakensis</name>
    <dbReference type="NCBI Taxonomy" id="644383"/>
    <lineage>
        <taxon>Bacteria</taxon>
        <taxon>Bacillati</taxon>
        <taxon>Chloroflexota</taxon>
        <taxon>Ktedonobacteria</taxon>
        <taxon>Ktedonobacterales</taxon>
        <taxon>Thermosporotrichaceae</taxon>
        <taxon>Thermosporothrix</taxon>
    </lineage>
</organism>
<dbReference type="EMBL" id="QKUF01000019">
    <property type="protein sequence ID" value="PZW25346.1"/>
    <property type="molecule type" value="Genomic_DNA"/>
</dbReference>
<dbReference type="Gene3D" id="3.40.50.150">
    <property type="entry name" value="Vaccinia Virus protein VP39"/>
    <property type="match status" value="1"/>
</dbReference>
<keyword evidence="3" id="KW-1185">Reference proteome</keyword>
<gene>
    <name evidence="2" type="ORF">EI42_04398</name>
</gene>
<evidence type="ECO:0000313" key="3">
    <source>
        <dbReference type="Proteomes" id="UP000248806"/>
    </source>
</evidence>
<dbReference type="Proteomes" id="UP000248806">
    <property type="component" value="Unassembled WGS sequence"/>
</dbReference>
<proteinExistence type="predicted"/>
<dbReference type="GO" id="GO:0008168">
    <property type="term" value="F:methyltransferase activity"/>
    <property type="evidence" value="ECO:0007669"/>
    <property type="project" value="UniProtKB-KW"/>
</dbReference>
<accession>A0A326U300</accession>
<keyword evidence="2" id="KW-0830">Ubiquinone</keyword>
<dbReference type="Pfam" id="PF13649">
    <property type="entry name" value="Methyltransf_25"/>
    <property type="match status" value="1"/>
</dbReference>
<reference evidence="2 3" key="1">
    <citation type="submission" date="2018-06" db="EMBL/GenBank/DDBJ databases">
        <title>Genomic Encyclopedia of Archaeal and Bacterial Type Strains, Phase II (KMG-II): from individual species to whole genera.</title>
        <authorList>
            <person name="Goeker M."/>
        </authorList>
    </citation>
    <scope>NUCLEOTIDE SEQUENCE [LARGE SCALE GENOMIC DNA]</scope>
    <source>
        <strain evidence="2 3">ATCC BAA-1881</strain>
    </source>
</reference>
<dbReference type="InterPro" id="IPR041698">
    <property type="entry name" value="Methyltransf_25"/>
</dbReference>
<dbReference type="PANTHER" id="PTHR43591:SF24">
    <property type="entry name" value="2-METHOXY-6-POLYPRENYL-1,4-BENZOQUINOL METHYLASE, MITOCHONDRIAL"/>
    <property type="match status" value="1"/>
</dbReference>
<dbReference type="AlphaFoldDB" id="A0A326U300"/>
<keyword evidence="2" id="KW-0489">Methyltransferase</keyword>
<comment type="caution">
    <text evidence="2">The sequence shown here is derived from an EMBL/GenBank/DDBJ whole genome shotgun (WGS) entry which is preliminary data.</text>
</comment>
<feature type="domain" description="Methyltransferase" evidence="1">
    <location>
        <begin position="49"/>
        <end position="147"/>
    </location>
</feature>
<dbReference type="GO" id="GO:0032259">
    <property type="term" value="P:methylation"/>
    <property type="evidence" value="ECO:0007669"/>
    <property type="project" value="UniProtKB-KW"/>
</dbReference>
<keyword evidence="2" id="KW-0808">Transferase</keyword>
<evidence type="ECO:0000259" key="1">
    <source>
        <dbReference type="Pfam" id="PF13649"/>
    </source>
</evidence>
<evidence type="ECO:0000313" key="2">
    <source>
        <dbReference type="EMBL" id="PZW25346.1"/>
    </source>
</evidence>
<dbReference type="InterPro" id="IPR029063">
    <property type="entry name" value="SAM-dependent_MTases_sf"/>
</dbReference>
<dbReference type="CDD" id="cd02440">
    <property type="entry name" value="AdoMet_MTases"/>
    <property type="match status" value="1"/>
</dbReference>
<name>A0A326U300_THEHA</name>
<dbReference type="SUPFAM" id="SSF53335">
    <property type="entry name" value="S-adenosyl-L-methionine-dependent methyltransferases"/>
    <property type="match status" value="1"/>
</dbReference>
<dbReference type="PANTHER" id="PTHR43591">
    <property type="entry name" value="METHYLTRANSFERASE"/>
    <property type="match status" value="1"/>
</dbReference>
<sequence>MTEYVDYFNQAKAAQEQTRLVLQSQMLDKSLGSMLAVLPEKEQERIRDIVDIGCGPGTTLIGEAIAHPEKRFTGIDREESMITYALARMHASDLHNIQFLTGDLRQAWPFVDASFDMIFGRLIFGFIHKSHYTTFLQEAYRVLRPGGYLLWWETDFHLYTNSQALAKLYALGKLAFFRRGVGLSVDCLNISSSLVRWYKQIGFHDVKWQIKTVDCSAGTQFREQFYQDQYHFFSMFKDYCKEQKVINDAPHPDYEVTQEEYDSLVEKLESEMLSNDHVAFFNFIVTYGRKPEKGV</sequence>